<organism evidence="1 2">
    <name type="scientific">Sulfoacidibacillus ferrooxidans</name>
    <dbReference type="NCBI Taxonomy" id="2005001"/>
    <lineage>
        <taxon>Bacteria</taxon>
        <taxon>Bacillati</taxon>
        <taxon>Bacillota</taxon>
        <taxon>Bacilli</taxon>
        <taxon>Bacillales</taxon>
        <taxon>Alicyclobacillaceae</taxon>
        <taxon>Sulfoacidibacillus</taxon>
    </lineage>
</organism>
<keyword evidence="2" id="KW-1185">Reference proteome</keyword>
<reference evidence="1" key="1">
    <citation type="submission" date="2022-03" db="EMBL/GenBank/DDBJ databases">
        <title>Draft Genome Sequence of Firmicute Strain S0AB, a Heterotrophic Iron/Sulfur-Oxidizing Extreme Acidophile.</title>
        <authorList>
            <person name="Vergara E."/>
            <person name="Pakostova E."/>
            <person name="Johnson D.B."/>
            <person name="Holmes D.S."/>
        </authorList>
    </citation>
    <scope>NUCLEOTIDE SEQUENCE</scope>
    <source>
        <strain evidence="1">S0AB</strain>
    </source>
</reference>
<sequence length="88" mass="9697">MTTLNQLASAHATALSLHATLSQFALETLDPTIKTMYVEMASGMQVIASGIERRKQQLTTREQFIAQQYAQALEAHAIVQSAEMTETE</sequence>
<evidence type="ECO:0000313" key="1">
    <source>
        <dbReference type="EMBL" id="MCI0183697.1"/>
    </source>
</evidence>
<proteinExistence type="predicted"/>
<accession>A0A9X1VCT2</accession>
<dbReference type="InterPro" id="IPR012452">
    <property type="entry name" value="DUF1657"/>
</dbReference>
<evidence type="ECO:0000313" key="2">
    <source>
        <dbReference type="Proteomes" id="UP001139263"/>
    </source>
</evidence>
<protein>
    <submittedName>
        <fullName evidence="1">Uncharacterized protein</fullName>
    </submittedName>
</protein>
<dbReference type="RefSeq" id="WP_241714305.1">
    <property type="nucleotide sequence ID" value="NZ_JALBUF010000006.1"/>
</dbReference>
<comment type="caution">
    <text evidence="1">The sequence shown here is derived from an EMBL/GenBank/DDBJ whole genome shotgun (WGS) entry which is preliminary data.</text>
</comment>
<dbReference type="EMBL" id="JALBUF010000006">
    <property type="protein sequence ID" value="MCI0183697.1"/>
    <property type="molecule type" value="Genomic_DNA"/>
</dbReference>
<gene>
    <name evidence="1" type="ORF">MM817_01988</name>
</gene>
<dbReference type="Proteomes" id="UP001139263">
    <property type="component" value="Unassembled WGS sequence"/>
</dbReference>
<name>A0A9X1VCT2_9BACL</name>
<dbReference type="AlphaFoldDB" id="A0A9X1VCT2"/>
<dbReference type="Pfam" id="PF07870">
    <property type="entry name" value="DUF1657"/>
    <property type="match status" value="1"/>
</dbReference>